<dbReference type="PANTHER" id="PTHR43484:SF1">
    <property type="entry name" value="FLAGELLAR MOTOR SWITCH PROTEIN FLIN"/>
    <property type="match status" value="1"/>
</dbReference>
<dbReference type="InterPro" id="IPR036429">
    <property type="entry name" value="SpoA-like_sf"/>
</dbReference>
<dbReference type="GO" id="GO:0006935">
    <property type="term" value="P:chemotaxis"/>
    <property type="evidence" value="ECO:0007669"/>
    <property type="project" value="UniProtKB-KW"/>
</dbReference>
<evidence type="ECO:0000313" key="8">
    <source>
        <dbReference type="EMBL" id="QDC23653.1"/>
    </source>
</evidence>
<keyword evidence="8" id="KW-0282">Flagellum</keyword>
<dbReference type="Gene3D" id="2.30.330.10">
    <property type="entry name" value="SpoA-like"/>
    <property type="match status" value="1"/>
</dbReference>
<dbReference type="GO" id="GO:0005886">
    <property type="term" value="C:plasma membrane"/>
    <property type="evidence" value="ECO:0007669"/>
    <property type="project" value="UniProtKB-SubCell"/>
</dbReference>
<dbReference type="GO" id="GO:0003774">
    <property type="term" value="F:cytoskeletal motor activity"/>
    <property type="evidence" value="ECO:0007669"/>
    <property type="project" value="InterPro"/>
</dbReference>
<evidence type="ECO:0000256" key="1">
    <source>
        <dbReference type="ARBA" id="ARBA00004413"/>
    </source>
</evidence>
<organism evidence="8 9">
    <name type="scientific">Georgenia yuyongxinii</name>
    <dbReference type="NCBI Taxonomy" id="2589797"/>
    <lineage>
        <taxon>Bacteria</taxon>
        <taxon>Bacillati</taxon>
        <taxon>Actinomycetota</taxon>
        <taxon>Actinomycetes</taxon>
        <taxon>Micrococcales</taxon>
        <taxon>Bogoriellaceae</taxon>
        <taxon>Georgenia</taxon>
    </lineage>
</organism>
<evidence type="ECO:0000313" key="9">
    <source>
        <dbReference type="Proteomes" id="UP000314616"/>
    </source>
</evidence>
<protein>
    <submittedName>
        <fullName evidence="8">Flagellar motor switch protein FliN</fullName>
    </submittedName>
</protein>
<dbReference type="InterPro" id="IPR012826">
    <property type="entry name" value="FliN"/>
</dbReference>
<dbReference type="GO" id="GO:0071973">
    <property type="term" value="P:bacterial-type flagellum-dependent cell motility"/>
    <property type="evidence" value="ECO:0007669"/>
    <property type="project" value="InterPro"/>
</dbReference>
<dbReference type="RefSeq" id="WP_139927095.1">
    <property type="nucleotide sequence ID" value="NZ_CP040915.1"/>
</dbReference>
<evidence type="ECO:0000256" key="3">
    <source>
        <dbReference type="ARBA" id="ARBA00022475"/>
    </source>
</evidence>
<dbReference type="NCBIfam" id="TIGR02480">
    <property type="entry name" value="fliN"/>
    <property type="match status" value="1"/>
</dbReference>
<name>A0A5B8BZH1_9MICO</name>
<evidence type="ECO:0000259" key="7">
    <source>
        <dbReference type="Pfam" id="PF01052"/>
    </source>
</evidence>
<comment type="similarity">
    <text evidence="2">Belongs to the FliN/MopA/SpaO family.</text>
</comment>
<dbReference type="InterPro" id="IPR001543">
    <property type="entry name" value="FliN-like_C"/>
</dbReference>
<dbReference type="OrthoDB" id="9773459at2"/>
<reference evidence="8 9" key="1">
    <citation type="submission" date="2019-05" db="EMBL/GenBank/DDBJ databases">
        <title>Georgenia *** sp. nov., and Georgenia *** sp. nov., isolated from the intestinal contents of plateau pika (Ochotona curzoniae) in the Qinghai-Tibet plateau of China.</title>
        <authorList>
            <person name="Tian Z."/>
        </authorList>
    </citation>
    <scope>NUCLEOTIDE SEQUENCE [LARGE SCALE GENOMIC DNA]</scope>
    <source>
        <strain evidence="8 9">Z443</strain>
    </source>
</reference>
<dbReference type="EMBL" id="CP040915">
    <property type="protein sequence ID" value="QDC23653.1"/>
    <property type="molecule type" value="Genomic_DNA"/>
</dbReference>
<keyword evidence="6" id="KW-0472">Membrane</keyword>
<dbReference type="AlphaFoldDB" id="A0A5B8BZH1"/>
<dbReference type="KEGG" id="gyu:FE374_02535"/>
<keyword evidence="8" id="KW-0966">Cell projection</keyword>
<gene>
    <name evidence="8" type="primary">fliN</name>
    <name evidence="8" type="ORF">FE374_02535</name>
</gene>
<dbReference type="Proteomes" id="UP000314616">
    <property type="component" value="Chromosome"/>
</dbReference>
<evidence type="ECO:0000256" key="2">
    <source>
        <dbReference type="ARBA" id="ARBA00009226"/>
    </source>
</evidence>
<keyword evidence="4" id="KW-0145">Chemotaxis</keyword>
<keyword evidence="8" id="KW-0969">Cilium</keyword>
<proteinExistence type="inferred from homology"/>
<comment type="subcellular location">
    <subcellularLocation>
        <location evidence="1">Cell membrane</location>
        <topology evidence="1">Peripheral membrane protein</topology>
        <orientation evidence="1">Cytoplasmic side</orientation>
    </subcellularLocation>
</comment>
<evidence type="ECO:0000256" key="5">
    <source>
        <dbReference type="ARBA" id="ARBA00022779"/>
    </source>
</evidence>
<dbReference type="PRINTS" id="PR00956">
    <property type="entry name" value="FLGMOTORFLIN"/>
</dbReference>
<keyword evidence="3" id="KW-1003">Cell membrane</keyword>
<sequence length="231" mass="23813">MNTTATMSDQQAVTELARLLPSPVPLAPRRAGEFERPAPDATAVVATFVGQRSAELMVVAQQSVTDAMAGAGTLSLAEALRPALEAASRALGPGVLGTAETRPAGEVFTGPGTVVYALDAATSTEAWFGFREKGGVPAAGTGAPAAPLPSGAMRVLYDVEMTLTTEIGRTRLPVRDVLELTPGAVLELDRSAGSPADVMVNGRLVARGEVVVVDDEYAVRITEIVSTENLG</sequence>
<dbReference type="InterPro" id="IPR001172">
    <property type="entry name" value="FliN_T3SS_HrcQb"/>
</dbReference>
<evidence type="ECO:0000256" key="6">
    <source>
        <dbReference type="ARBA" id="ARBA00023136"/>
    </source>
</evidence>
<feature type="domain" description="Flagellar motor switch protein FliN-like C-terminal" evidence="7">
    <location>
        <begin position="156"/>
        <end position="225"/>
    </location>
</feature>
<dbReference type="PANTHER" id="PTHR43484">
    <property type="match status" value="1"/>
</dbReference>
<dbReference type="Pfam" id="PF01052">
    <property type="entry name" value="FliMN_C"/>
    <property type="match status" value="1"/>
</dbReference>
<dbReference type="SUPFAM" id="SSF101801">
    <property type="entry name" value="Surface presentation of antigens (SPOA)"/>
    <property type="match status" value="1"/>
</dbReference>
<keyword evidence="5" id="KW-0283">Flagellar rotation</keyword>
<dbReference type="InterPro" id="IPR051469">
    <property type="entry name" value="FliN/MopA/SpaO"/>
</dbReference>
<evidence type="ECO:0000256" key="4">
    <source>
        <dbReference type="ARBA" id="ARBA00022500"/>
    </source>
</evidence>
<dbReference type="GO" id="GO:0009425">
    <property type="term" value="C:bacterial-type flagellum basal body"/>
    <property type="evidence" value="ECO:0007669"/>
    <property type="project" value="InterPro"/>
</dbReference>
<accession>A0A5B8BZH1</accession>